<dbReference type="InterPro" id="IPR057453">
    <property type="entry name" value="BSD2_CRD"/>
</dbReference>
<dbReference type="InterPro" id="IPR036410">
    <property type="entry name" value="HSP_DnaJ_Cys-rich_dom_sf"/>
</dbReference>
<protein>
    <recommendedName>
        <fullName evidence="1">BSD2 cysteine rich domain-containing protein</fullName>
    </recommendedName>
</protein>
<feature type="domain" description="BSD2 cysteine rich" evidence="1">
    <location>
        <begin position="62"/>
        <end position="130"/>
    </location>
</feature>
<evidence type="ECO:0000313" key="2">
    <source>
        <dbReference type="EMBL" id="GAV80753.1"/>
    </source>
</evidence>
<keyword evidence="3" id="KW-1185">Reference proteome</keyword>
<dbReference type="InParanoid" id="A0A1Q3CKY1"/>
<comment type="caution">
    <text evidence="2">The sequence shown here is derived from an EMBL/GenBank/DDBJ whole genome shotgun (WGS) entry which is preliminary data.</text>
</comment>
<proteinExistence type="predicted"/>
<dbReference type="SUPFAM" id="SSF57938">
    <property type="entry name" value="DnaJ/Hsp40 cysteine-rich domain"/>
    <property type="match status" value="1"/>
</dbReference>
<dbReference type="GO" id="GO:0044183">
    <property type="term" value="F:protein folding chaperone"/>
    <property type="evidence" value="ECO:0007669"/>
    <property type="project" value="TreeGrafter"/>
</dbReference>
<dbReference type="AlphaFoldDB" id="A0A1Q3CKY1"/>
<name>A0A1Q3CKY1_CEPFO</name>
<sequence length="130" mass="13708">MASASCLAHVLSFRAIQPRIYMANPSDLKFLWIHDVSQNISTSKPLSVKAKASKSDGNTKPNSVICGDCDGNGAVQCSQCKGSGVNSVDLFNGQFKAGNSCWLCGCKKEILCGNCNGAGFMGGFMSTQDE</sequence>
<accession>A0A1Q3CKY1</accession>
<reference evidence="3" key="1">
    <citation type="submission" date="2016-04" db="EMBL/GenBank/DDBJ databases">
        <title>Cephalotus genome sequencing.</title>
        <authorList>
            <person name="Fukushima K."/>
            <person name="Hasebe M."/>
            <person name="Fang X."/>
        </authorList>
    </citation>
    <scope>NUCLEOTIDE SEQUENCE [LARGE SCALE GENOMIC DNA]</scope>
    <source>
        <strain evidence="3">cv. St1</strain>
    </source>
</reference>
<dbReference type="PANTHER" id="PTHR15852">
    <property type="entry name" value="PLASTID TRANSCRIPTIONALLY ACTIVE PROTEIN"/>
    <property type="match status" value="1"/>
</dbReference>
<dbReference type="EMBL" id="BDDD01002258">
    <property type="protein sequence ID" value="GAV80753.1"/>
    <property type="molecule type" value="Genomic_DNA"/>
</dbReference>
<gene>
    <name evidence="2" type="ORF">CFOL_v3_24213</name>
</gene>
<evidence type="ECO:0000313" key="3">
    <source>
        <dbReference type="Proteomes" id="UP000187406"/>
    </source>
</evidence>
<dbReference type="STRING" id="3775.A0A1Q3CKY1"/>
<dbReference type="OrthoDB" id="2019540at2759"/>
<dbReference type="Pfam" id="PF25436">
    <property type="entry name" value="BSD2_CRD"/>
    <property type="match status" value="1"/>
</dbReference>
<organism evidence="2 3">
    <name type="scientific">Cephalotus follicularis</name>
    <name type="common">Albany pitcher plant</name>
    <dbReference type="NCBI Taxonomy" id="3775"/>
    <lineage>
        <taxon>Eukaryota</taxon>
        <taxon>Viridiplantae</taxon>
        <taxon>Streptophyta</taxon>
        <taxon>Embryophyta</taxon>
        <taxon>Tracheophyta</taxon>
        <taxon>Spermatophyta</taxon>
        <taxon>Magnoliopsida</taxon>
        <taxon>eudicotyledons</taxon>
        <taxon>Gunneridae</taxon>
        <taxon>Pentapetalae</taxon>
        <taxon>rosids</taxon>
        <taxon>fabids</taxon>
        <taxon>Oxalidales</taxon>
        <taxon>Cephalotaceae</taxon>
        <taxon>Cephalotus</taxon>
    </lineage>
</organism>
<dbReference type="GO" id="GO:0101031">
    <property type="term" value="C:protein folding chaperone complex"/>
    <property type="evidence" value="ECO:0007669"/>
    <property type="project" value="TreeGrafter"/>
</dbReference>
<dbReference type="PANTHER" id="PTHR15852:SF77">
    <property type="entry name" value="PROTEIN P13.9, PUTATIVE-RELATED"/>
    <property type="match status" value="1"/>
</dbReference>
<evidence type="ECO:0000259" key="1">
    <source>
        <dbReference type="Pfam" id="PF25436"/>
    </source>
</evidence>
<dbReference type="Proteomes" id="UP000187406">
    <property type="component" value="Unassembled WGS sequence"/>
</dbReference>
<dbReference type="GO" id="GO:0009570">
    <property type="term" value="C:chloroplast stroma"/>
    <property type="evidence" value="ECO:0007669"/>
    <property type="project" value="TreeGrafter"/>
</dbReference>